<reference evidence="1 2" key="1">
    <citation type="submission" date="2017-08" db="EMBL/GenBank/DDBJ databases">
        <title>Infants hospitalized years apart are colonized by the same room-sourced microbial strains.</title>
        <authorList>
            <person name="Brooks B."/>
            <person name="Olm M.R."/>
            <person name="Firek B.A."/>
            <person name="Baker R."/>
            <person name="Thomas B.C."/>
            <person name="Morowitz M.J."/>
            <person name="Banfield J.F."/>
        </authorList>
    </citation>
    <scope>NUCLEOTIDE SEQUENCE [LARGE SCALE GENOMIC DNA]</scope>
    <source>
        <strain evidence="1">S2_003_000_R2_14</strain>
    </source>
</reference>
<name>A0A2W5TP68_9BACT</name>
<accession>A0A2W5TP68</accession>
<dbReference type="Proteomes" id="UP000249061">
    <property type="component" value="Unassembled WGS sequence"/>
</dbReference>
<gene>
    <name evidence="1" type="ORF">DI536_03330</name>
</gene>
<sequence length="171" mass="18117">MLPMNGPITYVGGCIDSTEQARYTAFFDRNCGPGSTFLGNWTGSMQGTADFAANTVRRNVSMTLGFAAFINGPNCGSVTGCAAVEQSVTQNFGFTGSCNSNGAQCTCNLSRSVTQQTTDPMVVSQTHIELPASGRVFDTCGSSGAVRYRERDPVDPLQVPEIGIFTLTPYP</sequence>
<comment type="caution">
    <text evidence="1">The sequence shown here is derived from an EMBL/GenBank/DDBJ whole genome shotgun (WGS) entry which is preliminary data.</text>
</comment>
<evidence type="ECO:0000313" key="2">
    <source>
        <dbReference type="Proteomes" id="UP000249061"/>
    </source>
</evidence>
<dbReference type="EMBL" id="QFQP01000002">
    <property type="protein sequence ID" value="PZR17370.1"/>
    <property type="molecule type" value="Genomic_DNA"/>
</dbReference>
<proteinExistence type="predicted"/>
<organism evidence="1 2">
    <name type="scientific">Archangium gephyra</name>
    <dbReference type="NCBI Taxonomy" id="48"/>
    <lineage>
        <taxon>Bacteria</taxon>
        <taxon>Pseudomonadati</taxon>
        <taxon>Myxococcota</taxon>
        <taxon>Myxococcia</taxon>
        <taxon>Myxococcales</taxon>
        <taxon>Cystobacterineae</taxon>
        <taxon>Archangiaceae</taxon>
        <taxon>Archangium</taxon>
    </lineage>
</organism>
<protein>
    <submittedName>
        <fullName evidence="1">Uncharacterized protein</fullName>
    </submittedName>
</protein>
<dbReference type="AlphaFoldDB" id="A0A2W5TP68"/>
<evidence type="ECO:0000313" key="1">
    <source>
        <dbReference type="EMBL" id="PZR17370.1"/>
    </source>
</evidence>